<feature type="compositionally biased region" description="Basic and acidic residues" evidence="1">
    <location>
        <begin position="169"/>
        <end position="181"/>
    </location>
</feature>
<evidence type="ECO:0008006" key="3">
    <source>
        <dbReference type="Google" id="ProtNLM"/>
    </source>
</evidence>
<reference evidence="2" key="2">
    <citation type="submission" date="2008-12" db="EMBL/GenBank/DDBJ databases">
        <title>Improved gene annotation of the rice (Oryza sativa) genomes.</title>
        <authorList>
            <person name="Wang J."/>
            <person name="Li R."/>
            <person name="Fan W."/>
            <person name="Huang Q."/>
            <person name="Zhang J."/>
            <person name="Zhou Y."/>
            <person name="Hu Y."/>
            <person name="Zi S."/>
            <person name="Li J."/>
            <person name="Ni P."/>
            <person name="Zheng H."/>
            <person name="Zhang Y."/>
            <person name="Zhao M."/>
            <person name="Hao Q."/>
            <person name="McDermott J."/>
            <person name="Samudrala R."/>
            <person name="Kristiansen K."/>
            <person name="Wong G.K.-S."/>
        </authorList>
    </citation>
    <scope>NUCLEOTIDE SEQUENCE</scope>
</reference>
<evidence type="ECO:0000256" key="1">
    <source>
        <dbReference type="SAM" id="MobiDB-lite"/>
    </source>
</evidence>
<gene>
    <name evidence="2" type="ORF">OsJ_18358</name>
</gene>
<dbReference type="AlphaFoldDB" id="B9FPB4"/>
<feature type="region of interest" description="Disordered" evidence="1">
    <location>
        <begin position="161"/>
        <end position="223"/>
    </location>
</feature>
<reference evidence="2" key="1">
    <citation type="journal article" date="2005" name="PLoS Biol.">
        <title>The genomes of Oryza sativa: a history of duplications.</title>
        <authorList>
            <person name="Yu J."/>
            <person name="Wang J."/>
            <person name="Lin W."/>
            <person name="Li S."/>
            <person name="Li H."/>
            <person name="Zhou J."/>
            <person name="Ni P."/>
            <person name="Dong W."/>
            <person name="Hu S."/>
            <person name="Zeng C."/>
            <person name="Zhang J."/>
            <person name="Zhang Y."/>
            <person name="Li R."/>
            <person name="Xu Z."/>
            <person name="Li S."/>
            <person name="Li X."/>
            <person name="Zheng H."/>
            <person name="Cong L."/>
            <person name="Lin L."/>
            <person name="Yin J."/>
            <person name="Geng J."/>
            <person name="Li G."/>
            <person name="Shi J."/>
            <person name="Liu J."/>
            <person name="Lv H."/>
            <person name="Li J."/>
            <person name="Wang J."/>
            <person name="Deng Y."/>
            <person name="Ran L."/>
            <person name="Shi X."/>
            <person name="Wang X."/>
            <person name="Wu Q."/>
            <person name="Li C."/>
            <person name="Ren X."/>
            <person name="Wang J."/>
            <person name="Wang X."/>
            <person name="Li D."/>
            <person name="Liu D."/>
            <person name="Zhang X."/>
            <person name="Ji Z."/>
            <person name="Zhao W."/>
            <person name="Sun Y."/>
            <person name="Zhang Z."/>
            <person name="Bao J."/>
            <person name="Han Y."/>
            <person name="Dong L."/>
            <person name="Ji J."/>
            <person name="Chen P."/>
            <person name="Wu S."/>
            <person name="Liu J."/>
            <person name="Xiao Y."/>
            <person name="Bu D."/>
            <person name="Tan J."/>
            <person name="Yang L."/>
            <person name="Ye C."/>
            <person name="Zhang J."/>
            <person name="Xu J."/>
            <person name="Zhou Y."/>
            <person name="Yu Y."/>
            <person name="Zhang B."/>
            <person name="Zhuang S."/>
            <person name="Wei H."/>
            <person name="Liu B."/>
            <person name="Lei M."/>
            <person name="Yu H."/>
            <person name="Li Y."/>
            <person name="Xu H."/>
            <person name="Wei S."/>
            <person name="He X."/>
            <person name="Fang L."/>
            <person name="Zhang Z."/>
            <person name="Zhang Y."/>
            <person name="Huang X."/>
            <person name="Su Z."/>
            <person name="Tong W."/>
            <person name="Li J."/>
            <person name="Tong Z."/>
            <person name="Li S."/>
            <person name="Ye J."/>
            <person name="Wang L."/>
            <person name="Fang L."/>
            <person name="Lei T."/>
            <person name="Chen C."/>
            <person name="Chen H."/>
            <person name="Xu Z."/>
            <person name="Li H."/>
            <person name="Huang H."/>
            <person name="Zhang F."/>
            <person name="Xu H."/>
            <person name="Li N."/>
            <person name="Zhao C."/>
            <person name="Li S."/>
            <person name="Dong L."/>
            <person name="Huang Y."/>
            <person name="Li L."/>
            <person name="Xi Y."/>
            <person name="Qi Q."/>
            <person name="Li W."/>
            <person name="Zhang B."/>
            <person name="Hu W."/>
            <person name="Zhang Y."/>
            <person name="Tian X."/>
            <person name="Jiao Y."/>
            <person name="Liang X."/>
            <person name="Jin J."/>
            <person name="Gao L."/>
            <person name="Zheng W."/>
            <person name="Hao B."/>
            <person name="Liu S."/>
            <person name="Wang W."/>
            <person name="Yuan L."/>
            <person name="Cao M."/>
            <person name="McDermott J."/>
            <person name="Samudrala R."/>
            <person name="Wang J."/>
            <person name="Wong G.K."/>
            <person name="Yang H."/>
        </authorList>
    </citation>
    <scope>NUCLEOTIDE SEQUENCE [LARGE SCALE GENOMIC DNA]</scope>
</reference>
<dbReference type="EMBL" id="CM000142">
    <property type="protein sequence ID" value="EEE63542.1"/>
    <property type="molecule type" value="Genomic_DNA"/>
</dbReference>
<evidence type="ECO:0000313" key="2">
    <source>
        <dbReference type="EMBL" id="EEE63542.1"/>
    </source>
</evidence>
<sequence length="245" mass="26158">MSSSMSDGSSSTRESKAYPVPYRVGPLEYQPAVMCRCRPPAKAARWISWSTDNPGRRYYKCQNARGWWLEVARVTEAAGDTRFGTPLLDPASLQCGCPDPCVAKPMVDGKEGSERSAVRWGDSMSWTWGVLGLGALGGGVGGGETGTQASLAAASMHGRWSAVGGRGDASARDGGTRDGPCKAEICPPPLKRGPKKRRQCGLTTSSRDGASSQAGIMRRLDSTRPECRIQCPRGYELTPRRGGMV</sequence>
<proteinExistence type="predicted"/>
<protein>
    <recommendedName>
        <fullName evidence="3">Zinc finger GRF-type domain-containing protein</fullName>
    </recommendedName>
</protein>
<name>B9FPB4_ORYSJ</name>
<organism evidence="2">
    <name type="scientific">Oryza sativa subsp. japonica</name>
    <name type="common">Rice</name>
    <dbReference type="NCBI Taxonomy" id="39947"/>
    <lineage>
        <taxon>Eukaryota</taxon>
        <taxon>Viridiplantae</taxon>
        <taxon>Streptophyta</taxon>
        <taxon>Embryophyta</taxon>
        <taxon>Tracheophyta</taxon>
        <taxon>Spermatophyta</taxon>
        <taxon>Magnoliopsida</taxon>
        <taxon>Liliopsida</taxon>
        <taxon>Poales</taxon>
        <taxon>Poaceae</taxon>
        <taxon>BOP clade</taxon>
        <taxon>Oryzoideae</taxon>
        <taxon>Oryzeae</taxon>
        <taxon>Oryzinae</taxon>
        <taxon>Oryza</taxon>
        <taxon>Oryza sativa</taxon>
    </lineage>
</organism>
<dbReference type="Proteomes" id="UP000007752">
    <property type="component" value="Chromosome 5"/>
</dbReference>
<feature type="compositionally biased region" description="Polar residues" evidence="1">
    <location>
        <begin position="201"/>
        <end position="214"/>
    </location>
</feature>
<accession>B9FPB4</accession>